<evidence type="ECO:0000256" key="2">
    <source>
        <dbReference type="ARBA" id="ARBA00022670"/>
    </source>
</evidence>
<dbReference type="SUPFAM" id="SSF54001">
    <property type="entry name" value="Cysteine proteinases"/>
    <property type="match status" value="1"/>
</dbReference>
<keyword evidence="2" id="KW-0645">Protease</keyword>
<dbReference type="InterPro" id="IPR000064">
    <property type="entry name" value="NLP_P60_dom"/>
</dbReference>
<accession>A0ABV9QA86</accession>
<keyword evidence="3" id="KW-0378">Hydrolase</keyword>
<dbReference type="InterPro" id="IPR012854">
    <property type="entry name" value="Cu_amine_oxidase-like_N"/>
</dbReference>
<dbReference type="Pfam" id="PF00877">
    <property type="entry name" value="NLPC_P60"/>
    <property type="match status" value="1"/>
</dbReference>
<keyword evidence="4" id="KW-0788">Thiol protease</keyword>
<feature type="signal peptide" evidence="5">
    <location>
        <begin position="1"/>
        <end position="24"/>
    </location>
</feature>
<dbReference type="Gene3D" id="3.30.457.10">
    <property type="entry name" value="Copper amine oxidase-like, N-terminal domain"/>
    <property type="match status" value="1"/>
</dbReference>
<proteinExistence type="inferred from homology"/>
<dbReference type="PANTHER" id="PTHR47053:SF1">
    <property type="entry name" value="MUREIN DD-ENDOPEPTIDASE MEPH-RELATED"/>
    <property type="match status" value="1"/>
</dbReference>
<dbReference type="EMBL" id="JBHSHC010000156">
    <property type="protein sequence ID" value="MFC4770177.1"/>
    <property type="molecule type" value="Genomic_DNA"/>
</dbReference>
<name>A0ABV9QA86_9BACL</name>
<evidence type="ECO:0000313" key="8">
    <source>
        <dbReference type="Proteomes" id="UP001596002"/>
    </source>
</evidence>
<evidence type="ECO:0000259" key="6">
    <source>
        <dbReference type="PROSITE" id="PS51935"/>
    </source>
</evidence>
<comment type="similarity">
    <text evidence="1">Belongs to the peptidase C40 family.</text>
</comment>
<evidence type="ECO:0000256" key="4">
    <source>
        <dbReference type="ARBA" id="ARBA00022807"/>
    </source>
</evidence>
<dbReference type="InterPro" id="IPR036582">
    <property type="entry name" value="Mao_N_sf"/>
</dbReference>
<dbReference type="Gene3D" id="3.90.1720.10">
    <property type="entry name" value="endopeptidase domain like (from Nostoc punctiforme)"/>
    <property type="match status" value="1"/>
</dbReference>
<keyword evidence="5" id="KW-0732">Signal</keyword>
<dbReference type="PANTHER" id="PTHR47053">
    <property type="entry name" value="MUREIN DD-ENDOPEPTIDASE MEPH-RELATED"/>
    <property type="match status" value="1"/>
</dbReference>
<dbReference type="RefSeq" id="WP_380029530.1">
    <property type="nucleotide sequence ID" value="NZ_JBHSHC010000156.1"/>
</dbReference>
<feature type="domain" description="NlpC/P60" evidence="6">
    <location>
        <begin position="173"/>
        <end position="291"/>
    </location>
</feature>
<organism evidence="7 8">
    <name type="scientific">Effusibacillus consociatus</name>
    <dbReference type="NCBI Taxonomy" id="1117041"/>
    <lineage>
        <taxon>Bacteria</taxon>
        <taxon>Bacillati</taxon>
        <taxon>Bacillota</taxon>
        <taxon>Bacilli</taxon>
        <taxon>Bacillales</taxon>
        <taxon>Alicyclobacillaceae</taxon>
        <taxon>Effusibacillus</taxon>
    </lineage>
</organism>
<keyword evidence="8" id="KW-1185">Reference proteome</keyword>
<dbReference type="InterPro" id="IPR038765">
    <property type="entry name" value="Papain-like_cys_pep_sf"/>
</dbReference>
<comment type="caution">
    <text evidence="7">The sequence shown here is derived from an EMBL/GenBank/DDBJ whole genome shotgun (WGS) entry which is preliminary data.</text>
</comment>
<dbReference type="InterPro" id="IPR051202">
    <property type="entry name" value="Peptidase_C40"/>
</dbReference>
<evidence type="ECO:0000313" key="7">
    <source>
        <dbReference type="EMBL" id="MFC4770177.1"/>
    </source>
</evidence>
<reference evidence="8" key="1">
    <citation type="journal article" date="2019" name="Int. J. Syst. Evol. Microbiol.">
        <title>The Global Catalogue of Microorganisms (GCM) 10K type strain sequencing project: providing services to taxonomists for standard genome sequencing and annotation.</title>
        <authorList>
            <consortium name="The Broad Institute Genomics Platform"/>
            <consortium name="The Broad Institute Genome Sequencing Center for Infectious Disease"/>
            <person name="Wu L."/>
            <person name="Ma J."/>
        </authorList>
    </citation>
    <scope>NUCLEOTIDE SEQUENCE [LARGE SCALE GENOMIC DNA]</scope>
    <source>
        <strain evidence="8">WYCCWR 12678</strain>
    </source>
</reference>
<gene>
    <name evidence="7" type="ORF">ACFO8Q_23150</name>
</gene>
<dbReference type="Pfam" id="PF07833">
    <property type="entry name" value="Cu_amine_oxidN1"/>
    <property type="match status" value="1"/>
</dbReference>
<dbReference type="Proteomes" id="UP001596002">
    <property type="component" value="Unassembled WGS sequence"/>
</dbReference>
<evidence type="ECO:0000256" key="3">
    <source>
        <dbReference type="ARBA" id="ARBA00022801"/>
    </source>
</evidence>
<feature type="chain" id="PRO_5046202785" evidence="5">
    <location>
        <begin position="25"/>
        <end position="291"/>
    </location>
</feature>
<evidence type="ECO:0000256" key="1">
    <source>
        <dbReference type="ARBA" id="ARBA00007074"/>
    </source>
</evidence>
<dbReference type="PROSITE" id="PS51935">
    <property type="entry name" value="NLPC_P60"/>
    <property type="match status" value="1"/>
</dbReference>
<dbReference type="SUPFAM" id="SSF55383">
    <property type="entry name" value="Copper amine oxidase, domain N"/>
    <property type="match status" value="1"/>
</dbReference>
<protein>
    <submittedName>
        <fullName evidence="7">C40 family peptidase</fullName>
    </submittedName>
</protein>
<evidence type="ECO:0000256" key="5">
    <source>
        <dbReference type="SAM" id="SignalP"/>
    </source>
</evidence>
<sequence length="291" mass="31363">MNKIVKTLMIAGAFSVTTFLSSNAGVAEAAAVSPVNVQVDTQLIQFPDAQPFIDENRRTQVPVRFVSEKLGYAVNWVNQGETAKVTIQNANNVIVLRTGDNRVTVNGRTVALDTQVALIQNRTYVPLRFIAETLGSKVQWDENSLTAIVNTGKNGGAAIQPVLASRSGMPVVQKSYAAVADTARKYVGVPYAWGGTSPSGFDCSGFVQYVFAQHGVQLPRTAAEMYKVGTPVTNLQPGDLVFHTTYAPGASHVSIYLGNNQFISATSSYGVKIVPMDNPYWGPRYLGAKRL</sequence>